<keyword evidence="6" id="KW-1185">Reference proteome</keyword>
<dbReference type="GO" id="GO:0016787">
    <property type="term" value="F:hydrolase activity"/>
    <property type="evidence" value="ECO:0007669"/>
    <property type="project" value="UniProtKB-KW"/>
</dbReference>
<dbReference type="SUPFAM" id="SSF52499">
    <property type="entry name" value="Isochorismatase-like hydrolases"/>
    <property type="match status" value="1"/>
</dbReference>
<gene>
    <name evidence="5 7" type="ORF">BDZ99DRAFT_512629</name>
</gene>
<reference evidence="5 7" key="1">
    <citation type="journal article" date="2020" name="Stud. Mycol.">
        <title>101 Dothideomycetes genomes: a test case for predicting lifestyles and emergence of pathogens.</title>
        <authorList>
            <person name="Haridas S."/>
            <person name="Albert R."/>
            <person name="Binder M."/>
            <person name="Bloem J."/>
            <person name="Labutti K."/>
            <person name="Salamov A."/>
            <person name="Andreopoulos B."/>
            <person name="Baker S."/>
            <person name="Barry K."/>
            <person name="Bills G."/>
            <person name="Bluhm B."/>
            <person name="Cannon C."/>
            <person name="Castanera R."/>
            <person name="Culley D."/>
            <person name="Daum C."/>
            <person name="Ezra D."/>
            <person name="Gonzalez J."/>
            <person name="Henrissat B."/>
            <person name="Kuo A."/>
            <person name="Liang C."/>
            <person name="Lipzen A."/>
            <person name="Lutzoni F."/>
            <person name="Magnuson J."/>
            <person name="Mondo S."/>
            <person name="Nolan M."/>
            <person name="Ohm R."/>
            <person name="Pangilinan J."/>
            <person name="Park H.-J."/>
            <person name="Ramirez L."/>
            <person name="Alfaro M."/>
            <person name="Sun H."/>
            <person name="Tritt A."/>
            <person name="Yoshinaga Y."/>
            <person name="Zwiers L.-H."/>
            <person name="Turgeon B."/>
            <person name="Goodwin S."/>
            <person name="Spatafora J."/>
            <person name="Crous P."/>
            <person name="Grigoriev I."/>
        </authorList>
    </citation>
    <scope>NUCLEOTIDE SEQUENCE</scope>
    <source>
        <strain evidence="5 7">CBS 304.34</strain>
    </source>
</reference>
<evidence type="ECO:0000313" key="6">
    <source>
        <dbReference type="Proteomes" id="UP000504636"/>
    </source>
</evidence>
<dbReference type="Proteomes" id="UP000504636">
    <property type="component" value="Unplaced"/>
</dbReference>
<reference evidence="7" key="3">
    <citation type="submission" date="2025-04" db="UniProtKB">
        <authorList>
            <consortium name="RefSeq"/>
        </authorList>
    </citation>
    <scope>IDENTIFICATION</scope>
    <source>
        <strain evidence="7">CBS 304.34</strain>
    </source>
</reference>
<dbReference type="PANTHER" id="PTHR43540:SF9">
    <property type="entry name" value="FAMILY HYDROLASE, PUTATIVE (AFU_ORTHOLOGUE AFUA_2G08700)-RELATED"/>
    <property type="match status" value="1"/>
</dbReference>
<keyword evidence="2 5" id="KW-0378">Hydrolase</keyword>
<dbReference type="AlphaFoldDB" id="A0A6A6Y2B0"/>
<evidence type="ECO:0000256" key="2">
    <source>
        <dbReference type="ARBA" id="ARBA00022801"/>
    </source>
</evidence>
<sequence length="282" mass="30451">MPRTTAHDDHADALGGLETTNSPITIAPEQNAMAIIDAQNFFLSRSLGRTGAGHVAEEALLKSGIPAARKAHIQVVWLTWGLSEADLDTMDPTTARIFQFDGTEKRQIELTTRLGSESQTYKRSASSNMELFCDGIGSDVGLVQLLSGKIVPGGRLLMQGQWNTALHAPLEAAYQDGIRLDKRPDVRFHKSRLSGMCDTMTACTDFLRANGFHTLLFGGVNTDQCVLATIQDANLKGFDTILFKDGCGTNSPEGAQSSTEYNCEECWGFLSSCDALARAVSG</sequence>
<evidence type="ECO:0000313" key="5">
    <source>
        <dbReference type="EMBL" id="KAF2802144.1"/>
    </source>
</evidence>
<dbReference type="GeneID" id="54465538"/>
<dbReference type="OrthoDB" id="167809at2759"/>
<name>A0A6A6Y2B0_9PEZI</name>
<dbReference type="Gene3D" id="3.40.50.850">
    <property type="entry name" value="Isochorismatase-like"/>
    <property type="match status" value="1"/>
</dbReference>
<evidence type="ECO:0000256" key="3">
    <source>
        <dbReference type="SAM" id="MobiDB-lite"/>
    </source>
</evidence>
<dbReference type="InterPro" id="IPR000868">
    <property type="entry name" value="Isochorismatase-like_dom"/>
</dbReference>
<feature type="region of interest" description="Disordered" evidence="3">
    <location>
        <begin position="1"/>
        <end position="22"/>
    </location>
</feature>
<accession>A0A6A6Y2B0</accession>
<evidence type="ECO:0000259" key="4">
    <source>
        <dbReference type="Pfam" id="PF00857"/>
    </source>
</evidence>
<evidence type="ECO:0000256" key="1">
    <source>
        <dbReference type="ARBA" id="ARBA00006336"/>
    </source>
</evidence>
<dbReference type="EMBL" id="MU003725">
    <property type="protein sequence ID" value="KAF2802144.1"/>
    <property type="molecule type" value="Genomic_DNA"/>
</dbReference>
<dbReference type="InterPro" id="IPR036380">
    <property type="entry name" value="Isochorismatase-like_sf"/>
</dbReference>
<organism evidence="5">
    <name type="scientific">Mytilinidion resinicola</name>
    <dbReference type="NCBI Taxonomy" id="574789"/>
    <lineage>
        <taxon>Eukaryota</taxon>
        <taxon>Fungi</taxon>
        <taxon>Dikarya</taxon>
        <taxon>Ascomycota</taxon>
        <taxon>Pezizomycotina</taxon>
        <taxon>Dothideomycetes</taxon>
        <taxon>Pleosporomycetidae</taxon>
        <taxon>Mytilinidiales</taxon>
        <taxon>Mytilinidiaceae</taxon>
        <taxon>Mytilinidion</taxon>
    </lineage>
</organism>
<feature type="compositionally biased region" description="Basic and acidic residues" evidence="3">
    <location>
        <begin position="1"/>
        <end position="12"/>
    </location>
</feature>
<reference evidence="7" key="2">
    <citation type="submission" date="2020-04" db="EMBL/GenBank/DDBJ databases">
        <authorList>
            <consortium name="NCBI Genome Project"/>
        </authorList>
    </citation>
    <scope>NUCLEOTIDE SEQUENCE</scope>
    <source>
        <strain evidence="7">CBS 304.34</strain>
    </source>
</reference>
<dbReference type="RefSeq" id="XP_033569108.1">
    <property type="nucleotide sequence ID" value="XM_033724645.1"/>
</dbReference>
<evidence type="ECO:0000313" key="7">
    <source>
        <dbReference type="RefSeq" id="XP_033569108.1"/>
    </source>
</evidence>
<dbReference type="PANTHER" id="PTHR43540">
    <property type="entry name" value="PEROXYUREIDOACRYLATE/UREIDOACRYLATE AMIDOHYDROLASE-RELATED"/>
    <property type="match status" value="1"/>
</dbReference>
<feature type="domain" description="Isochorismatase-like" evidence="4">
    <location>
        <begin position="179"/>
        <end position="259"/>
    </location>
</feature>
<dbReference type="Pfam" id="PF00857">
    <property type="entry name" value="Isochorismatase"/>
    <property type="match status" value="1"/>
</dbReference>
<protein>
    <submittedName>
        <fullName evidence="5 7">Isochorismatase hydrolase</fullName>
    </submittedName>
</protein>
<proteinExistence type="inferred from homology"/>
<comment type="similarity">
    <text evidence="1">Belongs to the isochorismatase family.</text>
</comment>
<dbReference type="InterPro" id="IPR050272">
    <property type="entry name" value="Isochorismatase-like_hydrls"/>
</dbReference>